<dbReference type="AlphaFoldDB" id="A0A0K2U657"/>
<reference evidence="1" key="1">
    <citation type="submission" date="2014-05" db="EMBL/GenBank/DDBJ databases">
        <authorList>
            <person name="Chronopoulou M."/>
        </authorList>
    </citation>
    <scope>NUCLEOTIDE SEQUENCE</scope>
    <source>
        <tissue evidence="1">Whole organism</tissue>
    </source>
</reference>
<organism evidence="1">
    <name type="scientific">Lepeophtheirus salmonis</name>
    <name type="common">Salmon louse</name>
    <name type="synonym">Caligus salmonis</name>
    <dbReference type="NCBI Taxonomy" id="72036"/>
    <lineage>
        <taxon>Eukaryota</taxon>
        <taxon>Metazoa</taxon>
        <taxon>Ecdysozoa</taxon>
        <taxon>Arthropoda</taxon>
        <taxon>Crustacea</taxon>
        <taxon>Multicrustacea</taxon>
        <taxon>Hexanauplia</taxon>
        <taxon>Copepoda</taxon>
        <taxon>Siphonostomatoida</taxon>
        <taxon>Caligidae</taxon>
        <taxon>Lepeophtheirus</taxon>
    </lineage>
</organism>
<evidence type="ECO:0000313" key="1">
    <source>
        <dbReference type="EMBL" id="CDW33201.1"/>
    </source>
</evidence>
<sequence length="111" mass="12599">MYSGQRVEEDNGKYGCICQRECRCWVLKWFNPRAVHIIFSMNACHDTVMVNCRKKGNSKELQIPCPTVVKLYNTHMGGVDKADQLVSLESGAENLPLNSTCAYTLIISNRR</sequence>
<name>A0A0K2U657_LEPSM</name>
<protein>
    <submittedName>
        <fullName evidence="1">PiggyBac transposable elementderived protein 3like [Hydra vulgaris]</fullName>
    </submittedName>
</protein>
<accession>A0A0K2U657</accession>
<dbReference type="EMBL" id="HACA01015840">
    <property type="protein sequence ID" value="CDW33201.1"/>
    <property type="molecule type" value="Transcribed_RNA"/>
</dbReference>
<proteinExistence type="predicted"/>